<feature type="compositionally biased region" description="Basic and acidic residues" evidence="1">
    <location>
        <begin position="723"/>
        <end position="733"/>
    </location>
</feature>
<proteinExistence type="predicted"/>
<evidence type="ECO:0000256" key="1">
    <source>
        <dbReference type="SAM" id="MobiDB-lite"/>
    </source>
</evidence>
<feature type="region of interest" description="Disordered" evidence="1">
    <location>
        <begin position="702"/>
        <end position="733"/>
    </location>
</feature>
<dbReference type="InterPro" id="IPR032482">
    <property type="entry name" value="DUF5054"/>
</dbReference>
<dbReference type="Proteomes" id="UP000325113">
    <property type="component" value="Unassembled WGS sequence"/>
</dbReference>
<evidence type="ECO:0008006" key="4">
    <source>
        <dbReference type="Google" id="ProtNLM"/>
    </source>
</evidence>
<dbReference type="AlphaFoldDB" id="A0A5A8DBP7"/>
<protein>
    <recommendedName>
        <fullName evidence="4">Glycoside hydrolase family 38 N-terminal domain-containing protein</fullName>
    </recommendedName>
</protein>
<sequence>MASSPDATTAPYACNAGSHFDAGFADTIDAIVGGRWFGTFFPDAHATGKALDGNASTDARLRWTSQSWLTWLYAQDCAPDAGLPCPDAASLAAFNESVQNQWITWHGAPFNAETALLTSGALTEAIRLTHRVDDLYGMPRKRVVSIRDVPFLTRAAIPQLVATGINTVSVGVNGGSRPPNLPKAFVWRDEASGTSVRVLLLQGGYGGLHGIGPPAIANLFDVIVVPGLSTALVVDWAGDNSPPKMPTQLAADWGHLQTQFPGAAIVPGTFEDFAAAMDAMPGVEDGLPVITSEVGETWIFGAGADPVRTARMRGAFRALASCRAAGQCDSDKDPAVRNATGWMLRAAEHTDGLDHKSTITPREALHANYSNAEFHAIARGSPSADPALVGKYERLATSWVRQRDWSLNFALQALRPPGKPEHPLAADIAAEWAANEPHVPPQARGSPGNATWVPASAVGGLTWTLGGWRLGINASTGAICEATAANNARQWVNGTASPGRELAALEYMTLDWADFENYEAYFNYVSVANLLIGPTTGGVDFDDQVLYGIAAANATHKVVRPTLRGVWVVPSAREGAQATLQSQRAASPTASLVLDLVMPQPSVLQAGAFARIFVTVSAPASSATAAGAGAGAGAAGGAGLPLDISVQGFNKTSTRLPEALFLRFAPDRPAAAEQASKAAEASAVASGKAGLEAAMDALGGAQAHSRSRRLSPGARRAAASQARSDRHAAAARSADEQAAKGWCMCKLERWLSPWPIPWGGSTRLHAVSDDGIAYSPRLDDGGSVQPGAWAHGATVGAAITSQAVDQCAAAWPAGSAPSSGGTWLQIRSLDAAVASFGRPTPLPVSTTSPPAFGDGVSFILHNNAWATNYAAFIGKPMPAGGPQEDSFKWRFQIASHAAPDTAGQQ</sequence>
<reference evidence="2 3" key="1">
    <citation type="submission" date="2019-07" db="EMBL/GenBank/DDBJ databases">
        <title>Genomes of Cafeteria roenbergensis.</title>
        <authorList>
            <person name="Fischer M.G."/>
            <person name="Hackl T."/>
            <person name="Roman M."/>
        </authorList>
    </citation>
    <scope>NUCLEOTIDE SEQUENCE [LARGE SCALE GENOMIC DNA]</scope>
    <source>
        <strain evidence="2 3">Cflag</strain>
    </source>
</reference>
<accession>A0A5A8DBP7</accession>
<gene>
    <name evidence="2" type="ORF">FNF31_03057</name>
</gene>
<organism evidence="2 3">
    <name type="scientific">Cafeteria roenbergensis</name>
    <name type="common">Marine flagellate</name>
    <dbReference type="NCBI Taxonomy" id="33653"/>
    <lineage>
        <taxon>Eukaryota</taxon>
        <taxon>Sar</taxon>
        <taxon>Stramenopiles</taxon>
        <taxon>Bigyra</taxon>
        <taxon>Opalozoa</taxon>
        <taxon>Bicosoecida</taxon>
        <taxon>Cafeteriaceae</taxon>
        <taxon>Cafeteria</taxon>
    </lineage>
</organism>
<evidence type="ECO:0000313" key="2">
    <source>
        <dbReference type="EMBL" id="KAA0163002.1"/>
    </source>
</evidence>
<name>A0A5A8DBP7_CAFRO</name>
<evidence type="ECO:0000313" key="3">
    <source>
        <dbReference type="Proteomes" id="UP000325113"/>
    </source>
</evidence>
<comment type="caution">
    <text evidence="2">The sequence shown here is derived from an EMBL/GenBank/DDBJ whole genome shotgun (WGS) entry which is preliminary data.</text>
</comment>
<dbReference type="EMBL" id="VLTM01000024">
    <property type="protein sequence ID" value="KAA0163002.1"/>
    <property type="molecule type" value="Genomic_DNA"/>
</dbReference>
<dbReference type="Pfam" id="PF16477">
    <property type="entry name" value="DUF5054"/>
    <property type="match status" value="1"/>
</dbReference>